<reference evidence="8 9" key="1">
    <citation type="submission" date="2019-06" db="EMBL/GenBank/DDBJ databases">
        <title>Paenimaribius caenipelagi gen. nov., sp. nov., isolated from a tidal flat.</title>
        <authorList>
            <person name="Yoon J.-H."/>
        </authorList>
    </citation>
    <scope>NUCLEOTIDE SEQUENCE [LARGE SCALE GENOMIC DNA]</scope>
    <source>
        <strain evidence="8 9">JBTF-M29</strain>
    </source>
</reference>
<evidence type="ECO:0000313" key="9">
    <source>
        <dbReference type="Proteomes" id="UP000318590"/>
    </source>
</evidence>
<comment type="cofactor">
    <cofactor evidence="1">
        <name>Zn(2+)</name>
        <dbReference type="ChEBI" id="CHEBI:29105"/>
    </cofactor>
</comment>
<evidence type="ECO:0000256" key="3">
    <source>
        <dbReference type="ARBA" id="ARBA00022723"/>
    </source>
</evidence>
<dbReference type="InterPro" id="IPR001577">
    <property type="entry name" value="Peptidase_M8"/>
</dbReference>
<dbReference type="PANTHER" id="PTHR10942:SF0">
    <property type="entry name" value="LEISHMANOLYSIN-LIKE PEPTIDASE"/>
    <property type="match status" value="1"/>
</dbReference>
<dbReference type="GO" id="GO:0046872">
    <property type="term" value="F:metal ion binding"/>
    <property type="evidence" value="ECO:0007669"/>
    <property type="project" value="UniProtKB-KW"/>
</dbReference>
<evidence type="ECO:0000256" key="5">
    <source>
        <dbReference type="ARBA" id="ARBA00022833"/>
    </source>
</evidence>
<evidence type="ECO:0000256" key="2">
    <source>
        <dbReference type="ARBA" id="ARBA00022670"/>
    </source>
</evidence>
<dbReference type="Proteomes" id="UP000318590">
    <property type="component" value="Unassembled WGS sequence"/>
</dbReference>
<name>A0A547Q8B8_9RHOB</name>
<dbReference type="GO" id="GO:0016020">
    <property type="term" value="C:membrane"/>
    <property type="evidence" value="ECO:0007669"/>
    <property type="project" value="InterPro"/>
</dbReference>
<feature type="compositionally biased region" description="Gly residues" evidence="7">
    <location>
        <begin position="123"/>
        <end position="136"/>
    </location>
</feature>
<proteinExistence type="predicted"/>
<keyword evidence="9" id="KW-1185">Reference proteome</keyword>
<dbReference type="OrthoDB" id="61573at2"/>
<gene>
    <name evidence="8" type="ORF">FEV53_04180</name>
</gene>
<evidence type="ECO:0000256" key="1">
    <source>
        <dbReference type="ARBA" id="ARBA00001947"/>
    </source>
</evidence>
<dbReference type="AlphaFoldDB" id="A0A547Q8B8"/>
<dbReference type="GO" id="GO:0005737">
    <property type="term" value="C:cytoplasm"/>
    <property type="evidence" value="ECO:0007669"/>
    <property type="project" value="TreeGrafter"/>
</dbReference>
<dbReference type="GO" id="GO:0004222">
    <property type="term" value="F:metalloendopeptidase activity"/>
    <property type="evidence" value="ECO:0007669"/>
    <property type="project" value="InterPro"/>
</dbReference>
<keyword evidence="2" id="KW-0645">Protease</keyword>
<evidence type="ECO:0000256" key="4">
    <source>
        <dbReference type="ARBA" id="ARBA00022801"/>
    </source>
</evidence>
<dbReference type="GO" id="GO:0007155">
    <property type="term" value="P:cell adhesion"/>
    <property type="evidence" value="ECO:0007669"/>
    <property type="project" value="InterPro"/>
</dbReference>
<comment type="caution">
    <text evidence="8">The sequence shown here is derived from an EMBL/GenBank/DDBJ whole genome shotgun (WGS) entry which is preliminary data.</text>
</comment>
<accession>A0A547Q8B8</accession>
<keyword evidence="6" id="KW-0482">Metalloprotease</keyword>
<sequence length="380" mass="40458">MLDNQWNLASASTWGVDSFQFLPDRRADEARVERADRWSEERRLELSRDGADTVDFDLREGVDPTAPGTFDFSPELPDTAQEARSDGLTALPFNGTFDARPERTDAKGGGARGGKKQKDPGGDTTGSGDGGTGSPGDGLLTTYTSGGDASNYNVTVQFNGSNWTAALQEDFVAAADYLSSIILGDVADVFVSGFGAVDDILITADLIEIDGAGGTLGRAGPTSYRTSDYLPATGLMEFDVADAENFDARGLFDDIVLHEMIHALGFGTMWGLMDLVTGVNGDLRFRGELATAAYNEDFADIASTDILALYGVPVETDYGSGTAGGHWDEATFDNELMTGIINSENYLSDMSIAALEDMGYDTVIDNPNDPTDLWGDLMAA</sequence>
<dbReference type="PANTHER" id="PTHR10942">
    <property type="entry name" value="LEISHMANOLYSIN-LIKE PEPTIDASE"/>
    <property type="match status" value="1"/>
</dbReference>
<evidence type="ECO:0000313" key="8">
    <source>
        <dbReference type="EMBL" id="TRD22621.1"/>
    </source>
</evidence>
<evidence type="ECO:0000256" key="7">
    <source>
        <dbReference type="SAM" id="MobiDB-lite"/>
    </source>
</evidence>
<keyword evidence="4" id="KW-0378">Hydrolase</keyword>
<evidence type="ECO:0008006" key="10">
    <source>
        <dbReference type="Google" id="ProtNLM"/>
    </source>
</evidence>
<protein>
    <recommendedName>
        <fullName evidence="10">Leishmanolysin</fullName>
    </recommendedName>
</protein>
<organism evidence="8 9">
    <name type="scientific">Palleronia caenipelagi</name>
    <dbReference type="NCBI Taxonomy" id="2489174"/>
    <lineage>
        <taxon>Bacteria</taxon>
        <taxon>Pseudomonadati</taxon>
        <taxon>Pseudomonadota</taxon>
        <taxon>Alphaproteobacteria</taxon>
        <taxon>Rhodobacterales</taxon>
        <taxon>Roseobacteraceae</taxon>
        <taxon>Palleronia</taxon>
    </lineage>
</organism>
<keyword evidence="3" id="KW-0479">Metal-binding</keyword>
<dbReference type="SUPFAM" id="SSF55486">
    <property type="entry name" value="Metalloproteases ('zincins'), catalytic domain"/>
    <property type="match status" value="1"/>
</dbReference>
<dbReference type="Gene3D" id="3.90.132.10">
    <property type="entry name" value="Leishmanolysin , domain 2"/>
    <property type="match status" value="1"/>
</dbReference>
<dbReference type="EMBL" id="VFSV01000005">
    <property type="protein sequence ID" value="TRD22621.1"/>
    <property type="molecule type" value="Genomic_DNA"/>
</dbReference>
<dbReference type="Pfam" id="PF01457">
    <property type="entry name" value="Peptidase_M8"/>
    <property type="match status" value="1"/>
</dbReference>
<feature type="compositionally biased region" description="Basic and acidic residues" evidence="7">
    <location>
        <begin position="27"/>
        <end position="62"/>
    </location>
</feature>
<feature type="region of interest" description="Disordered" evidence="7">
    <location>
        <begin position="27"/>
        <end position="142"/>
    </location>
</feature>
<dbReference type="GO" id="GO:0006508">
    <property type="term" value="P:proteolysis"/>
    <property type="evidence" value="ECO:0007669"/>
    <property type="project" value="UniProtKB-KW"/>
</dbReference>
<keyword evidence="5" id="KW-0862">Zinc</keyword>
<evidence type="ECO:0000256" key="6">
    <source>
        <dbReference type="ARBA" id="ARBA00023049"/>
    </source>
</evidence>